<feature type="transmembrane region" description="Helical" evidence="1">
    <location>
        <begin position="36"/>
        <end position="53"/>
    </location>
</feature>
<proteinExistence type="predicted"/>
<feature type="transmembrane region" description="Helical" evidence="1">
    <location>
        <begin position="6"/>
        <end position="24"/>
    </location>
</feature>
<name>A0A6C0JBX9_9ZZZZ</name>
<feature type="transmembrane region" description="Helical" evidence="1">
    <location>
        <begin position="73"/>
        <end position="95"/>
    </location>
</feature>
<keyword evidence="1" id="KW-1133">Transmembrane helix</keyword>
<sequence length="246" mass="28087">MISPFTTFIYFSILTTVYFVLKYFIAEKHGSINKSLGTALGLCYLIIMVLLQLSSNIANAKEKCGGTPQTISAINYTIMPNLFIFGALVVVMMVFPGWKAPFSNTIGFSFVKWILNAKGTFIKMLKEKSNNKLLQMVYSDPSMMINEITPENFDLFINKMGVPPNSILGVDYKKYIPDLYNLVVIKDKIAEFIWYMFTGYLVIQNSDSYINSIKCKRTADELEAKLANMMDNPKKKKKKQKWKLGY</sequence>
<protein>
    <submittedName>
        <fullName evidence="2">Uncharacterized protein</fullName>
    </submittedName>
</protein>
<evidence type="ECO:0000256" key="1">
    <source>
        <dbReference type="SAM" id="Phobius"/>
    </source>
</evidence>
<dbReference type="EMBL" id="MN740355">
    <property type="protein sequence ID" value="QHU02206.1"/>
    <property type="molecule type" value="Genomic_DNA"/>
</dbReference>
<dbReference type="AlphaFoldDB" id="A0A6C0JBX9"/>
<accession>A0A6C0JBX9</accession>
<keyword evidence="1" id="KW-0812">Transmembrane</keyword>
<evidence type="ECO:0000313" key="2">
    <source>
        <dbReference type="EMBL" id="QHU02206.1"/>
    </source>
</evidence>
<reference evidence="2" key="1">
    <citation type="journal article" date="2020" name="Nature">
        <title>Giant virus diversity and host interactions through global metagenomics.</title>
        <authorList>
            <person name="Schulz F."/>
            <person name="Roux S."/>
            <person name="Paez-Espino D."/>
            <person name="Jungbluth S."/>
            <person name="Walsh D.A."/>
            <person name="Denef V.J."/>
            <person name="McMahon K.D."/>
            <person name="Konstantinidis K.T."/>
            <person name="Eloe-Fadrosh E.A."/>
            <person name="Kyrpides N.C."/>
            <person name="Woyke T."/>
        </authorList>
    </citation>
    <scope>NUCLEOTIDE SEQUENCE</scope>
    <source>
        <strain evidence="2">GVMAG-M-3300025880-75</strain>
    </source>
</reference>
<keyword evidence="1" id="KW-0472">Membrane</keyword>
<organism evidence="2">
    <name type="scientific">viral metagenome</name>
    <dbReference type="NCBI Taxonomy" id="1070528"/>
    <lineage>
        <taxon>unclassified sequences</taxon>
        <taxon>metagenomes</taxon>
        <taxon>organismal metagenomes</taxon>
    </lineage>
</organism>